<gene>
    <name evidence="1" type="ORF">GCM10007916_24260</name>
</gene>
<proteinExistence type="predicted"/>
<accession>A0ABQ6E1N9</accession>
<reference evidence="2" key="1">
    <citation type="journal article" date="2019" name="Int. J. Syst. Evol. Microbiol.">
        <title>The Global Catalogue of Microorganisms (GCM) 10K type strain sequencing project: providing services to taxonomists for standard genome sequencing and annotation.</title>
        <authorList>
            <consortium name="The Broad Institute Genomics Platform"/>
            <consortium name="The Broad Institute Genome Sequencing Center for Infectious Disease"/>
            <person name="Wu L."/>
            <person name="Ma J."/>
        </authorList>
    </citation>
    <scope>NUCLEOTIDE SEQUENCE [LARGE SCALE GENOMIC DNA]</scope>
    <source>
        <strain evidence="2">NBRC 103166</strain>
    </source>
</reference>
<evidence type="ECO:0000313" key="2">
    <source>
        <dbReference type="Proteomes" id="UP001157353"/>
    </source>
</evidence>
<dbReference type="Proteomes" id="UP001157353">
    <property type="component" value="Unassembled WGS sequence"/>
</dbReference>
<keyword evidence="2" id="KW-1185">Reference proteome</keyword>
<organism evidence="1 2">
    <name type="scientific">Psychromonas marina</name>
    <dbReference type="NCBI Taxonomy" id="88364"/>
    <lineage>
        <taxon>Bacteria</taxon>
        <taxon>Pseudomonadati</taxon>
        <taxon>Pseudomonadota</taxon>
        <taxon>Gammaproteobacteria</taxon>
        <taxon>Alteromonadales</taxon>
        <taxon>Psychromonadaceae</taxon>
        <taxon>Psychromonas</taxon>
    </lineage>
</organism>
<evidence type="ECO:0000313" key="1">
    <source>
        <dbReference type="EMBL" id="GLS91357.1"/>
    </source>
</evidence>
<name>A0ABQ6E1N9_9GAMM</name>
<comment type="caution">
    <text evidence="1">The sequence shown here is derived from an EMBL/GenBank/DDBJ whole genome shotgun (WGS) entry which is preliminary data.</text>
</comment>
<dbReference type="EMBL" id="BSPQ01000013">
    <property type="protein sequence ID" value="GLS91357.1"/>
    <property type="molecule type" value="Genomic_DNA"/>
</dbReference>
<sequence length="54" mass="6121">MAPQNNTLSPSSLIDDLYFNTIPNNTILERFPKRVDIQLTASESVNTDPIRVFL</sequence>
<protein>
    <submittedName>
        <fullName evidence="1">Uncharacterized protein</fullName>
    </submittedName>
</protein>